<evidence type="ECO:0000256" key="5">
    <source>
        <dbReference type="ARBA" id="ARBA00023136"/>
    </source>
</evidence>
<dbReference type="GO" id="GO:0016020">
    <property type="term" value="C:membrane"/>
    <property type="evidence" value="ECO:0007669"/>
    <property type="project" value="UniProtKB-SubCell"/>
</dbReference>
<evidence type="ECO:0000256" key="1">
    <source>
        <dbReference type="ARBA" id="ARBA00004141"/>
    </source>
</evidence>
<feature type="region of interest" description="Disordered" evidence="6">
    <location>
        <begin position="593"/>
        <end position="613"/>
    </location>
</feature>
<dbReference type="InterPro" id="IPR000620">
    <property type="entry name" value="EamA_dom"/>
</dbReference>
<reference evidence="9 10" key="1">
    <citation type="journal article" date="2023" name="G3 (Bethesda)">
        <title>A chromosome-length genome assembly and annotation of blackberry (Rubus argutus, cv. 'Hillquist').</title>
        <authorList>
            <person name="Bruna T."/>
            <person name="Aryal R."/>
            <person name="Dudchenko O."/>
            <person name="Sargent D.J."/>
            <person name="Mead D."/>
            <person name="Buti M."/>
            <person name="Cavallini A."/>
            <person name="Hytonen T."/>
            <person name="Andres J."/>
            <person name="Pham M."/>
            <person name="Weisz D."/>
            <person name="Mascagni F."/>
            <person name="Usai G."/>
            <person name="Natali L."/>
            <person name="Bassil N."/>
            <person name="Fernandez G.E."/>
            <person name="Lomsadze A."/>
            <person name="Armour M."/>
            <person name="Olukolu B."/>
            <person name="Poorten T."/>
            <person name="Britton C."/>
            <person name="Davik J."/>
            <person name="Ashrafi H."/>
            <person name="Aiden E.L."/>
            <person name="Borodovsky M."/>
            <person name="Worthington M."/>
        </authorList>
    </citation>
    <scope>NUCLEOTIDE SEQUENCE [LARGE SCALE GENOMIC DNA]</scope>
    <source>
        <strain evidence="9">PI 553951</strain>
    </source>
</reference>
<feature type="domain" description="EamA" evidence="8">
    <location>
        <begin position="193"/>
        <end position="331"/>
    </location>
</feature>
<feature type="transmembrane region" description="Helical" evidence="7">
    <location>
        <begin position="139"/>
        <end position="157"/>
    </location>
</feature>
<feature type="domain" description="EamA" evidence="8">
    <location>
        <begin position="426"/>
        <end position="553"/>
    </location>
</feature>
<comment type="similarity">
    <text evidence="2">Belongs to the drug/metabolite transporter (DMT) superfamily. Plant drug/metabolite exporter (P-DME) (TC 2.A.7.4) family.</text>
</comment>
<feature type="transmembrane region" description="Helical" evidence="7">
    <location>
        <begin position="222"/>
        <end position="242"/>
    </location>
</feature>
<evidence type="ECO:0000259" key="8">
    <source>
        <dbReference type="Pfam" id="PF00892"/>
    </source>
</evidence>
<accession>A0AAW1X0X0</accession>
<evidence type="ECO:0000313" key="9">
    <source>
        <dbReference type="EMBL" id="KAK9929563.1"/>
    </source>
</evidence>
<evidence type="ECO:0000256" key="3">
    <source>
        <dbReference type="ARBA" id="ARBA00022692"/>
    </source>
</evidence>
<feature type="transmembrane region" description="Helical" evidence="7">
    <location>
        <begin position="288"/>
        <end position="308"/>
    </location>
</feature>
<sequence length="613" mass="66683">MGGCFKCVTWSEAIDVNAGGSVSHLLESMFSTNWAANDGMDTRLIIAYRFIFGTAFLAPIALFFERKSRSKLTWVVLLQAFLSGLFGGALSQNLYIESLALTSATFASAISQLLPAMTFVLAISFGLERLDIRSRGGKAKVLGTLMGIGGAMVMTFYKGVEIHLWTTHVDLLHRSQHPHLEASTTHEYAHRILGCLLALASSLGYALWLIIQAKMGERYPSYYSSAALMSVMGTIQSVGFALCVNRDWNQWKLGWNIRLLSVAYLGIVGTGVSLSCTTLCIRMRGPLYTSAFSPLVLVLIALTGSLVLDEKLRLGSVLGAVLIVIGLYGVLWGKGKDIKKMTQSVPTTSFVELQSAGSVLEIVSVPPDNKGNNNNIEPGDNVTKHYIASMALTSATFASAMTQLIPAITFVLAITFSTTDYRDRLLGSLLALGSSVGYAMWLIIQAKMGERYPCYYSSTALMSLMGSIQSVGFALCRERDWNQWKLGWNIRLLTVAYTGIVATGISVTIIALCIRMKGPLFVSVFNPLVLVLVAFVGSLLLDEKLHLGSVLGGNIDSGWFIYRAVGKSKDLKMMTQSVPTSFGEEYSESVQIVTTPPDDKANNNNNESETIKE</sequence>
<gene>
    <name evidence="9" type="ORF">M0R45_026657</name>
</gene>
<feature type="transmembrane region" description="Helical" evidence="7">
    <location>
        <begin position="391"/>
        <end position="413"/>
    </location>
</feature>
<feature type="transmembrane region" description="Helical" evidence="7">
    <location>
        <begin position="495"/>
        <end position="514"/>
    </location>
</feature>
<keyword evidence="4 7" id="KW-1133">Transmembrane helix</keyword>
<keyword evidence="5 7" id="KW-0472">Membrane</keyword>
<feature type="transmembrane region" description="Helical" evidence="7">
    <location>
        <begin position="188"/>
        <end position="210"/>
    </location>
</feature>
<comment type="caution">
    <text evidence="9">The sequence shown here is derived from an EMBL/GenBank/DDBJ whole genome shotgun (WGS) entry which is preliminary data.</text>
</comment>
<dbReference type="AlphaFoldDB" id="A0AAW1X0X0"/>
<comment type="subcellular location">
    <subcellularLocation>
        <location evidence="1">Membrane</location>
        <topology evidence="1">Multi-pass membrane protein</topology>
    </subcellularLocation>
</comment>
<feature type="transmembrane region" description="Helical" evidence="7">
    <location>
        <begin position="103"/>
        <end position="127"/>
    </location>
</feature>
<protein>
    <recommendedName>
        <fullName evidence="8">EamA domain-containing protein</fullName>
    </recommendedName>
</protein>
<evidence type="ECO:0000256" key="6">
    <source>
        <dbReference type="SAM" id="MobiDB-lite"/>
    </source>
</evidence>
<feature type="transmembrane region" description="Helical" evidence="7">
    <location>
        <begin position="72"/>
        <end position="91"/>
    </location>
</feature>
<dbReference type="SUPFAM" id="SSF103481">
    <property type="entry name" value="Multidrug resistance efflux transporter EmrE"/>
    <property type="match status" value="3"/>
</dbReference>
<dbReference type="Proteomes" id="UP001457282">
    <property type="component" value="Unassembled WGS sequence"/>
</dbReference>
<feature type="transmembrane region" description="Helical" evidence="7">
    <location>
        <begin position="262"/>
        <end position="281"/>
    </location>
</feature>
<feature type="transmembrane region" description="Helical" evidence="7">
    <location>
        <begin position="314"/>
        <end position="333"/>
    </location>
</feature>
<organism evidence="9 10">
    <name type="scientific">Rubus argutus</name>
    <name type="common">Southern blackberry</name>
    <dbReference type="NCBI Taxonomy" id="59490"/>
    <lineage>
        <taxon>Eukaryota</taxon>
        <taxon>Viridiplantae</taxon>
        <taxon>Streptophyta</taxon>
        <taxon>Embryophyta</taxon>
        <taxon>Tracheophyta</taxon>
        <taxon>Spermatophyta</taxon>
        <taxon>Magnoliopsida</taxon>
        <taxon>eudicotyledons</taxon>
        <taxon>Gunneridae</taxon>
        <taxon>Pentapetalae</taxon>
        <taxon>rosids</taxon>
        <taxon>fabids</taxon>
        <taxon>Rosales</taxon>
        <taxon>Rosaceae</taxon>
        <taxon>Rosoideae</taxon>
        <taxon>Rosoideae incertae sedis</taxon>
        <taxon>Rubus</taxon>
    </lineage>
</organism>
<keyword evidence="10" id="KW-1185">Reference proteome</keyword>
<keyword evidence="3 7" id="KW-0812">Transmembrane</keyword>
<feature type="transmembrane region" description="Helical" evidence="7">
    <location>
        <begin position="46"/>
        <end position="65"/>
    </location>
</feature>
<feature type="domain" description="EamA" evidence="8">
    <location>
        <begin position="39"/>
        <end position="155"/>
    </location>
</feature>
<evidence type="ECO:0000256" key="4">
    <source>
        <dbReference type="ARBA" id="ARBA00022989"/>
    </source>
</evidence>
<name>A0AAW1X0X0_RUBAR</name>
<evidence type="ECO:0000313" key="10">
    <source>
        <dbReference type="Proteomes" id="UP001457282"/>
    </source>
</evidence>
<dbReference type="GO" id="GO:0022857">
    <property type="term" value="F:transmembrane transporter activity"/>
    <property type="evidence" value="ECO:0007669"/>
    <property type="project" value="InterPro"/>
</dbReference>
<feature type="transmembrane region" description="Helical" evidence="7">
    <location>
        <begin position="455"/>
        <end position="475"/>
    </location>
</feature>
<feature type="transmembrane region" description="Helical" evidence="7">
    <location>
        <begin position="425"/>
        <end position="443"/>
    </location>
</feature>
<dbReference type="InterPro" id="IPR037185">
    <property type="entry name" value="EmrE-like"/>
</dbReference>
<dbReference type="EMBL" id="JBEDUW010000005">
    <property type="protein sequence ID" value="KAK9929563.1"/>
    <property type="molecule type" value="Genomic_DNA"/>
</dbReference>
<evidence type="ECO:0000256" key="7">
    <source>
        <dbReference type="SAM" id="Phobius"/>
    </source>
</evidence>
<proteinExistence type="inferred from homology"/>
<dbReference type="PANTHER" id="PTHR31218">
    <property type="entry name" value="WAT1-RELATED PROTEIN"/>
    <property type="match status" value="1"/>
</dbReference>
<dbReference type="InterPro" id="IPR030184">
    <property type="entry name" value="WAT1-related"/>
</dbReference>
<dbReference type="Pfam" id="PF00892">
    <property type="entry name" value="EamA"/>
    <property type="match status" value="3"/>
</dbReference>
<evidence type="ECO:0000256" key="2">
    <source>
        <dbReference type="ARBA" id="ARBA00007635"/>
    </source>
</evidence>
<feature type="transmembrane region" description="Helical" evidence="7">
    <location>
        <begin position="521"/>
        <end position="541"/>
    </location>
</feature>
<feature type="compositionally biased region" description="Polar residues" evidence="6">
    <location>
        <begin position="602"/>
        <end position="613"/>
    </location>
</feature>